<feature type="compositionally biased region" description="Low complexity" evidence="9">
    <location>
        <begin position="2149"/>
        <end position="2165"/>
    </location>
</feature>
<evidence type="ECO:0000256" key="4">
    <source>
        <dbReference type="ARBA" id="ARBA00022737"/>
    </source>
</evidence>
<dbReference type="InterPro" id="IPR036084">
    <property type="entry name" value="Ser_inhib-like_sf"/>
</dbReference>
<feature type="compositionally biased region" description="Low complexity" evidence="9">
    <location>
        <begin position="56"/>
        <end position="89"/>
    </location>
</feature>
<feature type="region of interest" description="Disordered" evidence="9">
    <location>
        <begin position="1692"/>
        <end position="1792"/>
    </location>
</feature>
<sequence>MCYNYRIRVLCCSRDHCTGPTTTAAGPWTRTSPQGTPWRPSTGATLASRTTPTHVAPTVTRAAGATGTGTISPPSTETTTPTTKTSPGTPGTGPTAGQGTTGCQPQCEWTDWFDVDFPTSGVEGGDMETFDNIRAAGGKLCREPKDVQCRAESYPEVSIDQIGQVISCSLQTGLVCRNADQKGQFNMCFNYNVRALCCQPSPYCPTSAATSTSSTAAGTVTSPGPGASTRAVTWSQASSPRNTPMVTVPTSQTGPSSPGTTQTLPPLSRTTQILPSSPRTTQTPPSSGTTWRVTVPTSQTVPSSPWTTQTLHPSSGTTWRTTVPTSQPGPSSPQTTQRLSVATGQTLPPSARITDRVSSPSPSSSPGIPTTTTKPTSAHAPTTVPVVTSSGWTTPWSQPSRPTSRTTPVSTASRPGSTTHTLAPSSSPGCRPRCAWTDWFDEDYPIPGPDGGDFETFAVWRLAGHVFCDRPRDIECRSEKVPDAPLEEVGQVVQCNVSFGLVCRNREQPGPLPYCHNFHVRLLCCEDYSHCANSAVPEPTTSSSSTGQRSSQVPEPQTTATYPSSSATTQRVTVPTTQTLPPSSGTTQTPPPSSGTTQTLPSSPGTTKTLSPSSGTTQTPPPSSGTTQTHFTSPGTTQSLSVSSGTTQILPSSQRTTQKVSVPTSQPGPSSPRTTQTLSPSSGTTWRTTVPTSQTGPSSPWTTQTLPPSSGTTWRTTVPTSQPGPSSPQTTQRLSVATGQTLPPSARITDRVSSPSPSSSPGIPTTTTKPTSAHAPTTVPVVTSGGRTTPWSQPSRPTSRITPVSTASRPGSTTHTLAPSSSPGCRPRCAWTDWFDEDYPIPGPDGGDFETFAVWRLAGHVFCDRPRDIECRSEKVPDAPLEEVGQVVQCNVSFGLVCRNREQPGPLAYCHNFHVRLLCCEDYSHCATTPATTAAPSPSPVTSRTSAMPTTTPTSVSRSLPSTRVSASPTWRTETSSGLPGTVPSTAGATSSTRTSLPPPTTEATSSPPSTALGSSTVASTATSPAVGSTACEPRCAWTDWLDESYPVPGASGGDFETYANIRAAGKAICKRPLDLECRAELLPDVPLQELGQVVQCRLGEGLVCHNRDQVGRFKMCLNYHIRVLCCDDYSHCPGTLATTTMTPRATSPGPTPTLAASTTVWSPTTPSPTAPSTGHTAATSPCQPACRWTGWLDSDQPLPGRFGGDIETYYHIQDTGGQLCADPEAIECQAVLFPDVPLEQLGQVLRCDVNYGLICRNNRQRRGQTCLNYHIRVLCCDDYSHCASSAVPEPTSSSSSTGQRSSQVPGPRTTATHPSSPATTRRVTVPTTQTVPPSSVTSQTLPSSPGTTQTLFTSPGTIQTPPPSSGTTQTLPSSPETTQTLPSSPGTTQTLFTSLGTTQSLSVSSGTTQITPSSQRTTQRVSVPTSQPGPSSPRTTQTLSPSSGTTWRTTVPTSQTGPSSPWTTQTLPPSSGTTWRTTVPTSQPGPSSPQTTQRLSVATGQTLPPSARITDRVSSPSPSSSPGIPTTTTKPTSAHAPTTVPVVTSGGRTTPWSQPSRPTSRITPVSTASRPGSTTHTLAPSSSPGCRPRCAWTDWFDEDYPIPGPDGGDFETFAVWRLAGHVFCDRPRDIECRSEKVPDAPLEEVGQVVQCNVSFGLVCRNREQPGPLPYCHNFHVRLLCCEDYSHCATTPATTAAPSPSPVTSRTSAMPTTTPTSVSRSLPSTRVSASPTWRTETSSGLPGTVPSTAGATSSTRTSLPPPTTEATSSPPSTALGSSTVASTATSPAVGSTACEPRCAWTDWLDESYPVPGASGGDFETYANIRAAGKAICKRPLDLECRAELLPDVPLQELGQVVQCRLGEGLVCHNRDQVGRFKMCLNYHIRVLCCDDYSHCPGTLATTTMTPRATSPGPTPTLAASTTVWSPTTPSPTAPSTGHTAATSPCQPACRWTGWLDSDQPLPGRFGGDIETYYHIQDTGGQLCADPEAIECQAVLFPDVPLEQLGQVLRCDVNYGLICRNNRQRRGQTCLNYHIRVLCCDDYSHCASSAVPEPTSSSSSTGQRSSQVPGPRTTATHPSSPATTRRVTVPTTQTVPPSSVTSQTLPSSPGTTQTLFTSPGTIQTPPPSSGTTQTLPSSPETTQTLPSSPGTTQTLFTSLGTTQSLSVSSGTTQITPSSQRTTQRVSVPTSQPGPSSPRTTQTLSPSSGTTWRTTVPTSQTGPSSPWTTQTLPPSSGTTWRTTVPTSQPGPSSPQTTQRLSVATGQTLPPSARITDRVSSPSPSSSPGIPTTTTKPTSAHAPTTVPVVTSGGRTTPWSQPSRPTSRITPVSTASRPGSTTHTLAPSSSPGCRPRCAWTDWFDEDYPIPGPDGGDFETFAVWRLAGHVFCDRPRDIECRSEKVPDAPLEEVGQVVQCNVSFGLVCRNREQPGPLAYCHNFHVRLLCCEDYSHCATTPATTAAPSPSPVTSRTSAMPTTTPTSVSRSLPSTRVSASPTWRTETSSGLPGTVPSTAGATSSTRTSLPPPTTEATSSPPSTALGSSTVASTATSPAVGSTACEPRCAWTDWLDESYPVPGASGGDFETYANIRAAGKAICKRPLDLECRAELLPDVPLQELGQVVQCRLGEGLVCHNRDQVGRFKMCLNYHIRVLCCDDYSHCPGTLATTTMTPRATSPGPTPTLAASTTVWSPTTPSPTAPSTGHTAATSPCQPACRWTGWLDSDQPLPGRFGGDIETYYHIQDTGGQLCADPEAIECQAVLFPDVPLEQLGQVLRCDVNYGLICRNNRQRRGQTCLNYHIRVLCCDDYSHCASSAVPEPTSSSSSTGQRSSQVPGPRTTATHPSSPATTRRVTVPTTQTVPPSSVTTQTLPSSPGTTQTLFTSPGTIQTPPPSSGTTQTLPSSPETTQTLPSSPGTTQTLPSFPGTTQSLSVSSGTTQTLPSSPETTQTLFTSPGTTQTLPSSSGTTQTLPSSPGTTQTLFTSPGTTQTLSSSSGTTHTLPSSPGTTQTLFTSPGTTQTLPSSSGTTQTLPSFPGTTQTPPPSSGTTQTLPSSSGTTQTLPSSPGTTQTLFTFPGTTQTLSSSSGTTHTLPSSPGTTQTLFTSPGTTQTLPSSSGTTQTLPSSPGTTQTPPPSSGTTQTLPSFPGTTESLFTSPGTTQSLSVSSGTTQTLPSSPGTTQTLFTSPGTTQTLPSSSGTTKSLPPSSGTTQTPPPSSGTTQTLPSSPGTAQTLFTSPGTTQTPPPSSGTAQTPAPFSGTTQTLPSSPGTTQTLFTSPGTTQTLPSSPGTTQTLFTSPGTTQTLPSSSGTTQTLPSSPGTTKTLPPSSGTTQTPPPSSGTTQTLPSSLGTTQTLPSSRGTTQTLFTSPGTTQSLSVSSGTTQILPSSQRTTQRVSVPTSQPGPSSLRTTQTLPPSSGTTQIFPSSPRTTQAPPSSGTTWRTTVPTSQPGPSSPQTTQRLSVATGQTLPPSARITDRVSSPSPSSSPGIPTTTSKPTSAHAPTTVPVVTSGGRTTPWSQPSRPTSRITPVSTASRPGSTTHTLAPSSSPGCRPRCAWTDWFDEDYPIPGPDGGDFETFAVWRLAGHVFCDRPRDIECRSEKVPDAPLEEVGQVVQCNVSFGLVCRNREQPGPLAYCHNFHVRLLCCDDYSHCATTPATTAAPSPSPVTSRTSAMPTTTPTTVSRSLPSTRVSASPTWRTETSSGLPGTVPSTAGATSSTRTSLPPPMTEATSSPLSTAPGPSPAASTSLPVMVWTSSTSVVTTPRPPASSSTHFTTGCLCQAYGQLFSPGDVVYNKTDSAGCHFSAICNQRCEIDRFQSTCPTSSPPASSAPLSPSSAAPPCDLLVPPRQVNESWTLPDCTVARCEGNNRMVLLERKSAASVSCVNGHRPVRVWQGSEPCDFRFECECLCSGWGNSHYNTFDGTSYSFVDNCTHVLMREIRPRHGNLSIYMHNYYCGATSATAQCPRALSTRYKSTEVILTTSTGANGQEEPLILFDRKQVSPGFAKNGVSVSVTGTTTMGIDIPALEVSISFDGHVFQVRLPYTRFSHNTEGQCGTCTNSQTDDCRQPDGTTAPTCQDMAHTWLVRESSREDCGAPTPQPPVPPATPTSSPCPPAPLCELLLSPVFAECHGLIPPGPFFSSCVSDGCQADRQAPCMSLEAYAALCRAQGVCSSWRDATGGLCNFTCPSGKVYQPCGPAQPASCDSRRQSEVGKGLAEGCFCPDGHTLFNTHTNVCVRECGCVGPDGFPKSPGERWVSNCQDCVCHEGSLSVRCTPVLCEAQDRPLQCSRAGLVTVTRPVADKPCCLETLCVCNTTTCPQSPPKCVPGEELVATQEEGDCCPTFSCRPKLCTYNGTAYGGFQYQKVDGQCCGECVQTACLTPDGRLVQPNETWVNSLVDNCTEYRCDAKNGLHVLTPRPLPCPDPSSCKGILRKTGCCYSCEEVDSCQVRVNRTVLRHQGCATQAPVNVTFCEGSCPGVSKFSMEAQAMQRQCTCCQETRLHEEVVTMQCPDGTAVQHTYTHVDECSCAASCVPAPEAPEDSTPIFSI</sequence>
<feature type="compositionally biased region" description="Low complexity" evidence="9">
    <location>
        <begin position="1387"/>
        <end position="1403"/>
    </location>
</feature>
<feature type="compositionally biased region" description="Low complexity" evidence="9">
    <location>
        <begin position="716"/>
        <end position="732"/>
    </location>
</feature>
<feature type="compositionally biased region" description="Polar residues" evidence="9">
    <location>
        <begin position="2309"/>
        <end position="2347"/>
    </location>
</feature>
<dbReference type="InterPro" id="IPR006207">
    <property type="entry name" value="Cys_knot_C"/>
</dbReference>
<evidence type="ECO:0000256" key="6">
    <source>
        <dbReference type="ARBA" id="ARBA00023157"/>
    </source>
</evidence>
<dbReference type="Proteomes" id="UP000823872">
    <property type="component" value="Chromosome D1"/>
</dbReference>
<feature type="compositionally biased region" description="Polar residues" evidence="9">
    <location>
        <begin position="3004"/>
        <end position="3027"/>
    </location>
</feature>
<feature type="compositionally biased region" description="Low complexity" evidence="9">
    <location>
        <begin position="321"/>
        <end position="337"/>
    </location>
</feature>
<feature type="compositionally biased region" description="Low complexity" evidence="9">
    <location>
        <begin position="2878"/>
        <end position="2900"/>
    </location>
</feature>
<dbReference type="GeneTree" id="ENSGT00940000156076"/>
<comment type="caution">
    <text evidence="8">Lacks conserved residue(s) required for the propagation of feature annotation.</text>
</comment>
<feature type="compositionally biased region" description="Low complexity" evidence="9">
    <location>
        <begin position="930"/>
        <end position="947"/>
    </location>
</feature>
<feature type="region of interest" description="Disordered" evidence="9">
    <location>
        <begin position="535"/>
        <end position="825"/>
    </location>
</feature>
<feature type="compositionally biased region" description="Low complexity" evidence="9">
    <location>
        <begin position="275"/>
        <end position="290"/>
    </location>
</feature>
<feature type="region of interest" description="Disordered" evidence="9">
    <location>
        <begin position="2668"/>
        <end position="2703"/>
    </location>
</feature>
<feature type="compositionally biased region" description="Low complexity" evidence="9">
    <location>
        <begin position="3702"/>
        <end position="3713"/>
    </location>
</feature>
<feature type="region of interest" description="Disordered" evidence="9">
    <location>
        <begin position="2049"/>
        <end position="2349"/>
    </location>
</feature>
<keyword evidence="3" id="KW-0732">Signal</keyword>
<feature type="region of interest" description="Disordered" evidence="9">
    <location>
        <begin position="22"/>
        <end position="102"/>
    </location>
</feature>
<feature type="compositionally biased region" description="Low complexity" evidence="9">
    <location>
        <begin position="1747"/>
        <end position="1792"/>
    </location>
</feature>
<feature type="compositionally biased region" description="Low complexity" evidence="9">
    <location>
        <begin position="358"/>
        <end position="383"/>
    </location>
</feature>
<feature type="compositionally biased region" description="Low complexity" evidence="9">
    <location>
        <begin position="985"/>
        <end position="1030"/>
    </location>
</feature>
<feature type="compositionally biased region" description="Polar residues" evidence="9">
    <location>
        <begin position="3140"/>
        <end position="3194"/>
    </location>
</feature>
<feature type="region of interest" description="Disordered" evidence="9">
    <location>
        <begin position="4080"/>
        <end position="4100"/>
    </location>
</feature>
<dbReference type="InterPro" id="IPR001846">
    <property type="entry name" value="VWF_type-D"/>
</dbReference>
<feature type="compositionally biased region" description="Low complexity" evidence="9">
    <location>
        <begin position="3433"/>
        <end position="3449"/>
    </location>
</feature>
<feature type="compositionally biased region" description="Polar residues" evidence="9">
    <location>
        <begin position="630"/>
        <end position="715"/>
    </location>
</feature>
<protein>
    <submittedName>
        <fullName evidence="13">Uncharacterized protein</fullName>
    </submittedName>
</protein>
<feature type="region of interest" description="Disordered" evidence="9">
    <location>
        <begin position="1906"/>
        <end position="1941"/>
    </location>
</feature>
<feature type="compositionally biased region" description="Low complexity" evidence="9">
    <location>
        <begin position="540"/>
        <end position="629"/>
    </location>
</feature>
<dbReference type="PROSITE" id="PS01225">
    <property type="entry name" value="CTCK_2"/>
    <property type="match status" value="1"/>
</dbReference>
<keyword evidence="7" id="KW-0325">Glycoprotein</keyword>
<feature type="compositionally biased region" description="Polar residues" evidence="9">
    <location>
        <begin position="416"/>
        <end position="428"/>
    </location>
</feature>
<dbReference type="CDD" id="cd19941">
    <property type="entry name" value="TIL"/>
    <property type="match status" value="1"/>
</dbReference>
<evidence type="ECO:0000259" key="11">
    <source>
        <dbReference type="PROSITE" id="PS50184"/>
    </source>
</evidence>
<dbReference type="Pfam" id="PF00094">
    <property type="entry name" value="VWD"/>
    <property type="match status" value="1"/>
</dbReference>
<feature type="compositionally biased region" description="Polar residues" evidence="9">
    <location>
        <begin position="1710"/>
        <end position="1741"/>
    </location>
</feature>
<feature type="compositionally biased region" description="Polar residues" evidence="9">
    <location>
        <begin position="2257"/>
        <end position="2267"/>
    </location>
</feature>
<dbReference type="InterPro" id="IPR039675">
    <property type="entry name" value="CILP1/CILP2"/>
</dbReference>
<feature type="compositionally biased region" description="Polar residues" evidence="9">
    <location>
        <begin position="1377"/>
        <end position="1386"/>
    </location>
</feature>
<keyword evidence="6 8" id="KW-1015">Disulfide bond</keyword>
<feature type="disulfide bond" evidence="8">
    <location>
        <begin position="4452"/>
        <end position="4501"/>
    </location>
</feature>
<feature type="compositionally biased region" description="Polar residues" evidence="9">
    <location>
        <begin position="3502"/>
        <end position="3540"/>
    </location>
</feature>
<feature type="compositionally biased region" description="Low complexity" evidence="9">
    <location>
        <begin position="2978"/>
        <end position="3003"/>
    </location>
</feature>
<feature type="compositionally biased region" description="Polar residues" evidence="9">
    <location>
        <begin position="230"/>
        <end position="245"/>
    </location>
</feature>
<feature type="compositionally biased region" description="Low complexity" evidence="9">
    <location>
        <begin position="2049"/>
        <end position="2108"/>
    </location>
</feature>
<feature type="compositionally biased region" description="Low complexity" evidence="9">
    <location>
        <begin position="1354"/>
        <end position="1376"/>
    </location>
</feature>
<dbReference type="PROSITE" id="PS51233">
    <property type="entry name" value="VWFD"/>
    <property type="match status" value="1"/>
</dbReference>
<reference evidence="13" key="3">
    <citation type="submission" date="2025-09" db="UniProtKB">
        <authorList>
            <consortium name="Ensembl"/>
        </authorList>
    </citation>
    <scope>IDENTIFICATION</scope>
    <source>
        <strain evidence="13">breed Abyssinian</strain>
    </source>
</reference>
<feature type="compositionally biased region" description="Low complexity" evidence="9">
    <location>
        <begin position="1287"/>
        <end position="1346"/>
    </location>
</feature>
<evidence type="ECO:0000256" key="7">
    <source>
        <dbReference type="ARBA" id="ARBA00023180"/>
    </source>
</evidence>
<feature type="compositionally biased region" description="Low complexity" evidence="9">
    <location>
        <begin position="2454"/>
        <end position="2471"/>
    </location>
</feature>
<feature type="domain" description="VWFC" evidence="11">
    <location>
        <begin position="4233"/>
        <end position="4303"/>
    </location>
</feature>
<keyword evidence="4" id="KW-0677">Repeat</keyword>
<feature type="region of interest" description="Disordered" evidence="9">
    <location>
        <begin position="3648"/>
        <end position="3739"/>
    </location>
</feature>
<feature type="region of interest" description="Disordered" evidence="9">
    <location>
        <begin position="1144"/>
        <end position="1179"/>
    </location>
</feature>
<evidence type="ECO:0000313" key="14">
    <source>
        <dbReference type="Proteomes" id="UP000823872"/>
    </source>
</evidence>
<feature type="compositionally biased region" description="Low complexity" evidence="9">
    <location>
        <begin position="2116"/>
        <end position="2138"/>
    </location>
</feature>
<dbReference type="PANTHER" id="PTHR15031">
    <property type="entry name" value="CARTILAGE INTERMEDIATE LAYER PROTEIN CLIP"/>
    <property type="match status" value="1"/>
</dbReference>
<feature type="compositionally biased region" description="Polar residues" evidence="9">
    <location>
        <begin position="2139"/>
        <end position="2148"/>
    </location>
</feature>
<feature type="compositionally biased region" description="Polar residues" evidence="9">
    <location>
        <begin position="338"/>
        <end position="348"/>
    </location>
</feature>
<dbReference type="PROSITE" id="PS01208">
    <property type="entry name" value="VWFC_1"/>
    <property type="match status" value="1"/>
</dbReference>
<dbReference type="Pfam" id="PF13330">
    <property type="entry name" value="Mucin2_WxxW"/>
    <property type="match status" value="13"/>
</dbReference>
<dbReference type="PROSITE" id="PS01185">
    <property type="entry name" value="CTCK_1"/>
    <property type="match status" value="1"/>
</dbReference>
<dbReference type="SMART" id="SM00832">
    <property type="entry name" value="C8"/>
    <property type="match status" value="1"/>
</dbReference>
<evidence type="ECO:0000256" key="8">
    <source>
        <dbReference type="PROSITE-ProRule" id="PRU00039"/>
    </source>
</evidence>
<feature type="compositionally biased region" description="Low complexity" evidence="9">
    <location>
        <begin position="3030"/>
        <end position="3138"/>
    </location>
</feature>
<feature type="compositionally biased region" description="Polar residues" evidence="9">
    <location>
        <begin position="1404"/>
        <end position="1477"/>
    </location>
</feature>
<evidence type="ECO:0000256" key="5">
    <source>
        <dbReference type="ARBA" id="ARBA00023008"/>
    </source>
</evidence>
<proteinExistence type="predicted"/>
<feature type="region of interest" description="Disordered" evidence="9">
    <location>
        <begin position="930"/>
        <end position="1030"/>
    </location>
</feature>
<dbReference type="Pfam" id="PF08742">
    <property type="entry name" value="C8"/>
    <property type="match status" value="1"/>
</dbReference>
<feature type="compositionally biased region" description="Low complexity" evidence="9">
    <location>
        <begin position="2240"/>
        <end position="2256"/>
    </location>
</feature>
<feature type="compositionally biased region" description="Low complexity" evidence="9">
    <location>
        <begin position="246"/>
        <end position="268"/>
    </location>
</feature>
<reference evidence="13" key="2">
    <citation type="submission" date="2025-08" db="UniProtKB">
        <authorList>
            <consortium name="Ensembl"/>
        </authorList>
    </citation>
    <scope>IDENTIFICATION</scope>
    <source>
        <strain evidence="13">breed Abyssinian</strain>
    </source>
</reference>
<evidence type="ECO:0000259" key="12">
    <source>
        <dbReference type="PROSITE" id="PS51233"/>
    </source>
</evidence>
<feature type="compositionally biased region" description="Polar residues" evidence="9">
    <location>
        <begin position="1495"/>
        <end position="1505"/>
    </location>
</feature>
<reference evidence="13 14" key="1">
    <citation type="submission" date="2021-02" db="EMBL/GenBank/DDBJ databases">
        <title>Safari Cat Assemblies.</title>
        <authorList>
            <person name="Bredemeyer K.R."/>
            <person name="Murphy W.J."/>
        </authorList>
    </citation>
    <scope>NUCLEOTIDE SEQUENCE [LARGE SCALE GENOMIC DNA]</scope>
</reference>
<organism evidence="13 14">
    <name type="scientific">Felis catus</name>
    <name type="common">Cat</name>
    <name type="synonym">Felis silvestris catus</name>
    <dbReference type="NCBI Taxonomy" id="9685"/>
    <lineage>
        <taxon>Eukaryota</taxon>
        <taxon>Metazoa</taxon>
        <taxon>Chordata</taxon>
        <taxon>Craniata</taxon>
        <taxon>Vertebrata</taxon>
        <taxon>Euteleostomi</taxon>
        <taxon>Mammalia</taxon>
        <taxon>Eutheria</taxon>
        <taxon>Laurasiatheria</taxon>
        <taxon>Carnivora</taxon>
        <taxon>Feliformia</taxon>
        <taxon>Felidae</taxon>
        <taxon>Felinae</taxon>
        <taxon>Felis</taxon>
    </lineage>
</organism>
<feature type="compositionally biased region" description="Low complexity" evidence="9">
    <location>
        <begin position="209"/>
        <end position="223"/>
    </location>
</feature>
<dbReference type="InterPro" id="IPR025155">
    <property type="entry name" value="WxxW_domain"/>
</dbReference>
<feature type="compositionally biased region" description="Polar residues" evidence="9">
    <location>
        <begin position="42"/>
        <end position="53"/>
    </location>
</feature>
<feature type="compositionally biased region" description="Polar residues" evidence="9">
    <location>
        <begin position="948"/>
        <end position="979"/>
    </location>
</feature>
<comment type="subcellular location">
    <subcellularLocation>
        <location evidence="1">Secreted</location>
    </subcellularLocation>
</comment>
<feature type="region of interest" description="Disordered" evidence="9">
    <location>
        <begin position="2811"/>
        <end position="3542"/>
    </location>
</feature>
<dbReference type="SMART" id="SM00214">
    <property type="entry name" value="VWC"/>
    <property type="match status" value="2"/>
</dbReference>
<dbReference type="SUPFAM" id="SSF57567">
    <property type="entry name" value="Serine protease inhibitors"/>
    <property type="match status" value="1"/>
</dbReference>
<feature type="disulfide bond" evidence="8">
    <location>
        <begin position="4467"/>
        <end position="4519"/>
    </location>
</feature>
<feature type="compositionally biased region" description="Polar residues" evidence="9">
    <location>
        <begin position="3684"/>
        <end position="3696"/>
    </location>
</feature>
<accession>A0ABI7W6L7</accession>
<feature type="compositionally biased region" description="Polar residues" evidence="9">
    <location>
        <begin position="3350"/>
        <end position="3432"/>
    </location>
</feature>
<feature type="region of interest" description="Disordered" evidence="9">
    <location>
        <begin position="1287"/>
        <end position="1587"/>
    </location>
</feature>
<feature type="compositionally biased region" description="Low complexity" evidence="9">
    <location>
        <begin position="1692"/>
        <end position="1709"/>
    </location>
</feature>
<evidence type="ECO:0000256" key="3">
    <source>
        <dbReference type="ARBA" id="ARBA00022729"/>
    </source>
</evidence>
<feature type="domain" description="CTCK" evidence="10">
    <location>
        <begin position="4432"/>
        <end position="4524"/>
    </location>
</feature>
<feature type="compositionally biased region" description="Polar residues" evidence="9">
    <location>
        <begin position="291"/>
        <end position="320"/>
    </location>
</feature>
<feature type="compositionally biased region" description="Low complexity" evidence="9">
    <location>
        <begin position="393"/>
        <end position="415"/>
    </location>
</feature>
<feature type="compositionally biased region" description="Low complexity" evidence="9">
    <location>
        <begin position="2277"/>
        <end position="2302"/>
    </location>
</feature>
<feature type="compositionally biased region" description="Low complexity" evidence="9">
    <location>
        <begin position="1156"/>
        <end position="1165"/>
    </location>
</feature>
<feature type="compositionally biased region" description="Polar residues" evidence="9">
    <location>
        <begin position="733"/>
        <end position="743"/>
    </location>
</feature>
<feature type="compositionally biased region" description="Low complexity" evidence="9">
    <location>
        <begin position="2811"/>
        <end position="2870"/>
    </location>
</feature>
<feature type="region of interest" description="Disordered" evidence="9">
    <location>
        <begin position="2454"/>
        <end position="2554"/>
    </location>
</feature>
<feature type="compositionally biased region" description="Polar residues" evidence="9">
    <location>
        <begin position="2166"/>
        <end position="2239"/>
    </location>
</feature>
<feature type="compositionally biased region" description="Low complexity" evidence="9">
    <location>
        <begin position="3648"/>
        <end position="3683"/>
    </location>
</feature>
<keyword evidence="5" id="KW-0186">Copper</keyword>
<dbReference type="InterPro" id="IPR001007">
    <property type="entry name" value="VWF_dom"/>
</dbReference>
<feature type="compositionally biased region" description="Low complexity" evidence="9">
    <location>
        <begin position="2680"/>
        <end position="2689"/>
    </location>
</feature>
<evidence type="ECO:0000313" key="13">
    <source>
        <dbReference type="Ensembl" id="ENSFCTP00005006001.1"/>
    </source>
</evidence>
<evidence type="ECO:0000256" key="9">
    <source>
        <dbReference type="SAM" id="MobiDB-lite"/>
    </source>
</evidence>
<feature type="compositionally biased region" description="Polar residues" evidence="9">
    <location>
        <begin position="1547"/>
        <end position="1585"/>
    </location>
</feature>
<keyword evidence="14" id="KW-1185">Reference proteome</keyword>
<feature type="compositionally biased region" description="Low complexity" evidence="9">
    <location>
        <begin position="22"/>
        <end position="31"/>
    </location>
</feature>
<dbReference type="Ensembl" id="ENSFCTT00005009675.1">
    <property type="protein sequence ID" value="ENSFCTP00005006001.1"/>
    <property type="gene ID" value="ENSFCTG00005003602.1"/>
</dbReference>
<feature type="compositionally biased region" description="Low complexity" evidence="9">
    <location>
        <begin position="1515"/>
        <end position="1540"/>
    </location>
</feature>
<feature type="compositionally biased region" description="Low complexity" evidence="9">
    <location>
        <begin position="3315"/>
        <end position="3349"/>
    </location>
</feature>
<feature type="compositionally biased region" description="Low complexity" evidence="9">
    <location>
        <begin position="2509"/>
        <end position="2554"/>
    </location>
</feature>
<dbReference type="PROSITE" id="PS50184">
    <property type="entry name" value="VWFC_2"/>
    <property type="match status" value="1"/>
</dbReference>
<feature type="disulfide bond" evidence="8">
    <location>
        <begin position="4463"/>
        <end position="4517"/>
    </location>
</feature>
<feature type="compositionally biased region" description="Polar residues" evidence="9">
    <location>
        <begin position="2472"/>
        <end position="2503"/>
    </location>
</feature>
<feature type="compositionally biased region" description="Polar residues" evidence="9">
    <location>
        <begin position="3250"/>
        <end position="3314"/>
    </location>
</feature>
<feature type="compositionally biased region" description="Low complexity" evidence="9">
    <location>
        <begin position="3470"/>
        <end position="3489"/>
    </location>
</feature>
<evidence type="ECO:0000256" key="1">
    <source>
        <dbReference type="ARBA" id="ARBA00004613"/>
    </source>
</evidence>
<dbReference type="SMART" id="SM00041">
    <property type="entry name" value="CT"/>
    <property type="match status" value="1"/>
</dbReference>
<feature type="compositionally biased region" description="Polar residues" evidence="9">
    <location>
        <begin position="785"/>
        <end position="823"/>
    </location>
</feature>
<dbReference type="Gene3D" id="2.10.25.10">
    <property type="entry name" value="Laminin"/>
    <property type="match status" value="1"/>
</dbReference>
<dbReference type="InterPro" id="IPR014853">
    <property type="entry name" value="VWF/SSPO/ZAN-like_Cys-rich_dom"/>
</dbReference>
<feature type="compositionally biased region" description="Low complexity" evidence="9">
    <location>
        <begin position="1478"/>
        <end position="1494"/>
    </location>
</feature>
<feature type="compositionally biased region" description="Gly residues" evidence="9">
    <location>
        <begin position="90"/>
        <end position="100"/>
    </location>
</feature>
<feature type="domain" description="VWFD" evidence="12">
    <location>
        <begin position="3899"/>
        <end position="4086"/>
    </location>
</feature>
<keyword evidence="2" id="KW-0964">Secreted</keyword>
<evidence type="ECO:0000256" key="2">
    <source>
        <dbReference type="ARBA" id="ARBA00022525"/>
    </source>
</evidence>
<name>A0ABI7W6L7_FELCA</name>
<feature type="compositionally biased region" description="Low complexity" evidence="9">
    <location>
        <begin position="753"/>
        <end position="778"/>
    </location>
</feature>
<feature type="compositionally biased region" description="Pro residues" evidence="9">
    <location>
        <begin position="4089"/>
        <end position="4100"/>
    </location>
</feature>
<feature type="compositionally biased region" description="Low complexity" evidence="9">
    <location>
        <begin position="1918"/>
        <end position="1927"/>
    </location>
</feature>
<feature type="compositionally biased region" description="Low complexity" evidence="9">
    <location>
        <begin position="3195"/>
        <end position="3248"/>
    </location>
</feature>
<feature type="compositionally biased region" description="Polar residues" evidence="9">
    <location>
        <begin position="3450"/>
        <end position="3460"/>
    </location>
</feature>
<evidence type="ECO:0000259" key="10">
    <source>
        <dbReference type="PROSITE" id="PS01225"/>
    </source>
</evidence>
<dbReference type="SMART" id="SM00216">
    <property type="entry name" value="VWD"/>
    <property type="match status" value="1"/>
</dbReference>
<feature type="compositionally biased region" description="Polar residues" evidence="9">
    <location>
        <begin position="2901"/>
        <end position="2977"/>
    </location>
</feature>
<feature type="region of interest" description="Disordered" evidence="9">
    <location>
        <begin position="209"/>
        <end position="430"/>
    </location>
</feature>